<keyword evidence="1" id="KW-0805">Transcription regulation</keyword>
<dbReference type="SMART" id="SM00342">
    <property type="entry name" value="HTH_ARAC"/>
    <property type="match status" value="1"/>
</dbReference>
<comment type="caution">
    <text evidence="5">The sequence shown here is derived from an EMBL/GenBank/DDBJ whole genome shotgun (WGS) entry which is preliminary data.</text>
</comment>
<sequence>MFEHPGEFVTFRPAPFLPGVELYTARLIEHAFSAHVHEGFSIGVIASGVERFKYRGSGHIADPATLVLLNPDEPHTGEAATEGGWRYHMVYLQPAAMSAIAGPQVYFPQATIKDAALAQALSTAFIRMWQADEPLAAQTALTDAILGIAERHGRHARRVADPAALRFDRVVDYIEAHLDQALDLEQLARITGLSMHHFARAFARHFHLSPHRYVQARRVLRAKQLLAGAQRPLDVALDAGFTDQSHLTRWFRQAYGVTPAEYQAQIGTRPGRR</sequence>
<dbReference type="InterPro" id="IPR009057">
    <property type="entry name" value="Homeodomain-like_sf"/>
</dbReference>
<dbReference type="Pfam" id="PF02311">
    <property type="entry name" value="AraC_binding"/>
    <property type="match status" value="1"/>
</dbReference>
<dbReference type="OrthoDB" id="3631840at2"/>
<protein>
    <submittedName>
        <fullName evidence="5">AraC family transcriptional regulator</fullName>
    </submittedName>
</protein>
<keyword evidence="6" id="KW-1185">Reference proteome</keyword>
<name>A0A557QGD0_9RHOO</name>
<dbReference type="EMBL" id="VMNK01000018">
    <property type="protein sequence ID" value="TVO51971.1"/>
    <property type="molecule type" value="Genomic_DNA"/>
</dbReference>
<evidence type="ECO:0000313" key="6">
    <source>
        <dbReference type="Proteomes" id="UP000319502"/>
    </source>
</evidence>
<evidence type="ECO:0000256" key="3">
    <source>
        <dbReference type="ARBA" id="ARBA00023163"/>
    </source>
</evidence>
<dbReference type="Proteomes" id="UP000319502">
    <property type="component" value="Unassembled WGS sequence"/>
</dbReference>
<evidence type="ECO:0000256" key="1">
    <source>
        <dbReference type="ARBA" id="ARBA00023015"/>
    </source>
</evidence>
<dbReference type="PANTHER" id="PTHR46796:SF2">
    <property type="entry name" value="TRANSCRIPTIONAL REGULATORY PROTEIN"/>
    <property type="match status" value="1"/>
</dbReference>
<evidence type="ECO:0000313" key="5">
    <source>
        <dbReference type="EMBL" id="TVO51971.1"/>
    </source>
</evidence>
<keyword evidence="3" id="KW-0804">Transcription</keyword>
<evidence type="ECO:0000256" key="2">
    <source>
        <dbReference type="ARBA" id="ARBA00023125"/>
    </source>
</evidence>
<dbReference type="InterPro" id="IPR050204">
    <property type="entry name" value="AraC_XylS_family_regulators"/>
</dbReference>
<dbReference type="InterPro" id="IPR018060">
    <property type="entry name" value="HTH_AraC"/>
</dbReference>
<dbReference type="Gene3D" id="1.10.10.60">
    <property type="entry name" value="Homeodomain-like"/>
    <property type="match status" value="1"/>
</dbReference>
<dbReference type="PROSITE" id="PS01124">
    <property type="entry name" value="HTH_ARAC_FAMILY_2"/>
    <property type="match status" value="1"/>
</dbReference>
<dbReference type="Pfam" id="PF12833">
    <property type="entry name" value="HTH_18"/>
    <property type="match status" value="1"/>
</dbReference>
<dbReference type="InterPro" id="IPR003313">
    <property type="entry name" value="AraC-bd"/>
</dbReference>
<dbReference type="RefSeq" id="WP_144311059.1">
    <property type="nucleotide sequence ID" value="NZ_VMNK01000018.1"/>
</dbReference>
<organism evidence="5 6">
    <name type="scientific">Denitromonas halophila</name>
    <dbReference type="NCBI Taxonomy" id="1629404"/>
    <lineage>
        <taxon>Bacteria</taxon>
        <taxon>Pseudomonadati</taxon>
        <taxon>Pseudomonadota</taxon>
        <taxon>Betaproteobacteria</taxon>
        <taxon>Rhodocyclales</taxon>
        <taxon>Zoogloeaceae</taxon>
        <taxon>Denitromonas</taxon>
    </lineage>
</organism>
<accession>A0A557QGD0</accession>
<dbReference type="GO" id="GO:0043565">
    <property type="term" value="F:sequence-specific DNA binding"/>
    <property type="evidence" value="ECO:0007669"/>
    <property type="project" value="InterPro"/>
</dbReference>
<dbReference type="SUPFAM" id="SSF46689">
    <property type="entry name" value="Homeodomain-like"/>
    <property type="match status" value="2"/>
</dbReference>
<proteinExistence type="predicted"/>
<reference evidence="5 6" key="1">
    <citation type="submission" date="2019-07" db="EMBL/GenBank/DDBJ databases">
        <title>The pathways for chlorine oxyanion respiration interact through the shared metabolite chlorate.</title>
        <authorList>
            <person name="Barnum T.P."/>
            <person name="Cheng Y."/>
            <person name="Hill K.A."/>
            <person name="Lucas L.N."/>
            <person name="Carlson H.K."/>
            <person name="Coates J.D."/>
        </authorList>
    </citation>
    <scope>NUCLEOTIDE SEQUENCE [LARGE SCALE GENOMIC DNA]</scope>
    <source>
        <strain evidence="5 6">SFB-3</strain>
    </source>
</reference>
<evidence type="ECO:0000259" key="4">
    <source>
        <dbReference type="PROSITE" id="PS01124"/>
    </source>
</evidence>
<gene>
    <name evidence="5" type="ORF">FHP91_18930</name>
</gene>
<dbReference type="PANTHER" id="PTHR46796">
    <property type="entry name" value="HTH-TYPE TRANSCRIPTIONAL ACTIVATOR RHAS-RELATED"/>
    <property type="match status" value="1"/>
</dbReference>
<keyword evidence="2" id="KW-0238">DNA-binding</keyword>
<dbReference type="InterPro" id="IPR037923">
    <property type="entry name" value="HTH-like"/>
</dbReference>
<feature type="domain" description="HTH araC/xylS-type" evidence="4">
    <location>
        <begin position="168"/>
        <end position="265"/>
    </location>
</feature>
<dbReference type="GO" id="GO:0003700">
    <property type="term" value="F:DNA-binding transcription factor activity"/>
    <property type="evidence" value="ECO:0007669"/>
    <property type="project" value="InterPro"/>
</dbReference>
<dbReference type="AlphaFoldDB" id="A0A557QGD0"/>
<dbReference type="SUPFAM" id="SSF51215">
    <property type="entry name" value="Regulatory protein AraC"/>
    <property type="match status" value="1"/>
</dbReference>